<accession>A0AAX6IGW5</accession>
<dbReference type="AlphaFoldDB" id="A0AAX6IGW5"/>
<organism evidence="6 7">
    <name type="scientific">Iris pallida</name>
    <name type="common">Sweet iris</name>
    <dbReference type="NCBI Taxonomy" id="29817"/>
    <lineage>
        <taxon>Eukaryota</taxon>
        <taxon>Viridiplantae</taxon>
        <taxon>Streptophyta</taxon>
        <taxon>Embryophyta</taxon>
        <taxon>Tracheophyta</taxon>
        <taxon>Spermatophyta</taxon>
        <taxon>Magnoliopsida</taxon>
        <taxon>Liliopsida</taxon>
        <taxon>Asparagales</taxon>
        <taxon>Iridaceae</taxon>
        <taxon>Iridoideae</taxon>
        <taxon>Irideae</taxon>
        <taxon>Iris</taxon>
    </lineage>
</organism>
<dbReference type="EMBL" id="JANAVB010002199">
    <property type="protein sequence ID" value="KAJ6851605.1"/>
    <property type="molecule type" value="Genomic_DNA"/>
</dbReference>
<dbReference type="Pfam" id="PF08613">
    <property type="entry name" value="Cyclin"/>
    <property type="match status" value="1"/>
</dbReference>
<evidence type="ECO:0000313" key="7">
    <source>
        <dbReference type="Proteomes" id="UP001140949"/>
    </source>
</evidence>
<dbReference type="GO" id="GO:0051301">
    <property type="term" value="P:cell division"/>
    <property type="evidence" value="ECO:0007669"/>
    <property type="project" value="UniProtKB-UniRule"/>
</dbReference>
<reference evidence="6" key="1">
    <citation type="journal article" date="2023" name="GigaByte">
        <title>Genome assembly of the bearded iris, Iris pallida Lam.</title>
        <authorList>
            <person name="Bruccoleri R.E."/>
            <person name="Oakeley E.J."/>
            <person name="Faust A.M.E."/>
            <person name="Altorfer M."/>
            <person name="Dessus-Babus S."/>
            <person name="Burckhardt D."/>
            <person name="Oertli M."/>
            <person name="Naumann U."/>
            <person name="Petersen F."/>
            <person name="Wong J."/>
        </authorList>
    </citation>
    <scope>NUCLEOTIDE SEQUENCE</scope>
    <source>
        <strain evidence="6">GSM-AAB239-AS_SAM_17_03QT</strain>
    </source>
</reference>
<dbReference type="Gene3D" id="1.10.472.10">
    <property type="entry name" value="Cyclin-like"/>
    <property type="match status" value="1"/>
</dbReference>
<keyword evidence="4" id="KW-0131">Cell cycle</keyword>
<reference evidence="6" key="2">
    <citation type="submission" date="2023-04" db="EMBL/GenBank/DDBJ databases">
        <authorList>
            <person name="Bruccoleri R.E."/>
            <person name="Oakeley E.J."/>
            <person name="Faust A.-M."/>
            <person name="Dessus-Babus S."/>
            <person name="Altorfer M."/>
            <person name="Burckhardt D."/>
            <person name="Oertli M."/>
            <person name="Naumann U."/>
            <person name="Petersen F."/>
            <person name="Wong J."/>
        </authorList>
    </citation>
    <scope>NUCLEOTIDE SEQUENCE</scope>
    <source>
        <strain evidence="6">GSM-AAB239-AS_SAM_17_03QT</strain>
        <tissue evidence="6">Leaf</tissue>
    </source>
</reference>
<keyword evidence="7" id="KW-1185">Reference proteome</keyword>
<evidence type="ECO:0000313" key="6">
    <source>
        <dbReference type="EMBL" id="KAJ6851605.1"/>
    </source>
</evidence>
<gene>
    <name evidence="6" type="ORF">M6B38_259850</name>
</gene>
<proteinExistence type="inferred from homology"/>
<comment type="similarity">
    <text evidence="1">Belongs to the cyclin family. Cyclin U/P subfamily.</text>
</comment>
<dbReference type="SUPFAM" id="SSF47954">
    <property type="entry name" value="Cyclin-like"/>
    <property type="match status" value="1"/>
</dbReference>
<comment type="caution">
    <text evidence="6">The sequence shown here is derived from an EMBL/GenBank/DDBJ whole genome shotgun (WGS) entry which is preliminary data.</text>
</comment>
<dbReference type="GO" id="GO:0019901">
    <property type="term" value="F:protein kinase binding"/>
    <property type="evidence" value="ECO:0007669"/>
    <property type="project" value="UniProtKB-UniRule"/>
</dbReference>
<evidence type="ECO:0000256" key="1">
    <source>
        <dbReference type="ARBA" id="ARBA00007215"/>
    </source>
</evidence>
<keyword evidence="2" id="KW-0132">Cell division</keyword>
<dbReference type="InterPro" id="IPR012389">
    <property type="entry name" value="Cyclin_P/U"/>
</dbReference>
<dbReference type="PANTHER" id="PTHR15615:SF91">
    <property type="entry name" value="CYCLIN-P4-1"/>
    <property type="match status" value="1"/>
</dbReference>
<dbReference type="Proteomes" id="UP001140949">
    <property type="component" value="Unassembled WGS sequence"/>
</dbReference>
<evidence type="ECO:0000256" key="3">
    <source>
        <dbReference type="ARBA" id="ARBA00023127"/>
    </source>
</evidence>
<evidence type="ECO:0000256" key="4">
    <source>
        <dbReference type="ARBA" id="ARBA00023306"/>
    </source>
</evidence>
<dbReference type="InterPro" id="IPR013922">
    <property type="entry name" value="Cyclin_PHO80-like"/>
</dbReference>
<dbReference type="InterPro" id="IPR036915">
    <property type="entry name" value="Cyclin-like_sf"/>
</dbReference>
<name>A0AAX6IGW5_IRIPA</name>
<evidence type="ECO:0000256" key="2">
    <source>
        <dbReference type="ARBA" id="ARBA00022618"/>
    </source>
</evidence>
<keyword evidence="3 5" id="KW-0195">Cyclin</keyword>
<evidence type="ECO:0000256" key="5">
    <source>
        <dbReference type="PIRNR" id="PIRNR027110"/>
    </source>
</evidence>
<dbReference type="PANTHER" id="PTHR15615">
    <property type="match status" value="1"/>
</dbReference>
<protein>
    <recommendedName>
        <fullName evidence="5">Cyclin</fullName>
    </recommendedName>
</protein>
<sequence>MAELAPAGDRHAVPRVVAVLSSVLERVSERNDDDDPSSAPKRSAFRGVSRPAISVRSYLERIFRYANCSPSCYVVAFVYLDRFASRHPSVPIDSFSVHRLLITSILTAVKFMDDIYYNNTYFAKVGGISLMEMNYMEVDFLFGVGFELNVTPAAFASYCSALQSETYLERPPASAARTLFSLSLSSSSSEEEEEKCSVPIDW</sequence>
<dbReference type="PIRSF" id="PIRSF027110">
    <property type="entry name" value="PREG"/>
    <property type="match status" value="1"/>
</dbReference>